<organism evidence="1">
    <name type="scientific">marine sediment metagenome</name>
    <dbReference type="NCBI Taxonomy" id="412755"/>
    <lineage>
        <taxon>unclassified sequences</taxon>
        <taxon>metagenomes</taxon>
        <taxon>ecological metagenomes</taxon>
    </lineage>
</organism>
<feature type="non-terminal residue" evidence="1">
    <location>
        <position position="399"/>
    </location>
</feature>
<evidence type="ECO:0000313" key="1">
    <source>
        <dbReference type="EMBL" id="KKK78492.1"/>
    </source>
</evidence>
<dbReference type="AlphaFoldDB" id="A0A0F8YAQ2"/>
<comment type="caution">
    <text evidence="1">The sequence shown here is derived from an EMBL/GenBank/DDBJ whole genome shotgun (WGS) entry which is preliminary data.</text>
</comment>
<accession>A0A0F8YAQ2</accession>
<reference evidence="1" key="1">
    <citation type="journal article" date="2015" name="Nature">
        <title>Complex archaea that bridge the gap between prokaryotes and eukaryotes.</title>
        <authorList>
            <person name="Spang A."/>
            <person name="Saw J.H."/>
            <person name="Jorgensen S.L."/>
            <person name="Zaremba-Niedzwiedzka K."/>
            <person name="Martijn J."/>
            <person name="Lind A.E."/>
            <person name="van Eijk R."/>
            <person name="Schleper C."/>
            <person name="Guy L."/>
            <person name="Ettema T.J."/>
        </authorList>
    </citation>
    <scope>NUCLEOTIDE SEQUENCE</scope>
</reference>
<proteinExistence type="predicted"/>
<gene>
    <name evidence="1" type="ORF">LCGC14_2843030</name>
</gene>
<protein>
    <submittedName>
        <fullName evidence="1">Uncharacterized protein</fullName>
    </submittedName>
</protein>
<sequence length="399" mass="44490">SIPDRIKESSRTKNLSSPDTHILTNELESTSRLNSYIVSANITNNALVRSTEYINISFSPSVPALEYVFGDILNDPYINTNQTNLSSIILDFPELQQDEYSRDIEILLHILNSSNETEQIEYFSFVLDDNWVKIVSINEDETKIIGGQEIIIELDPDPRTVPDSIGGIAWRWDSDGSSSNSKIFSPFDDGEHILYLLITDPVGRVNTPEPLVYHYYVDNSAPEIVPLNDFAQFLPAGSEITFQNQSPIDTGDPFTDIISWTFYFPILNLTFENTWAVVPAPADTYEFRVTARDRLNNTAQTIYAIKASIAILGTSINKFDSSKPNVPLLVNISETPATQNYTWIDLLSNTIYSTNTTSPQNTPNATGDYTLFISVTDSTGGSASLSKQILIDNSSMKFS</sequence>
<dbReference type="EMBL" id="LAZR01054467">
    <property type="protein sequence ID" value="KKK78492.1"/>
    <property type="molecule type" value="Genomic_DNA"/>
</dbReference>
<feature type="non-terminal residue" evidence="1">
    <location>
        <position position="1"/>
    </location>
</feature>
<name>A0A0F8YAQ2_9ZZZZ</name>